<feature type="transmembrane region" description="Helical" evidence="1">
    <location>
        <begin position="406"/>
        <end position="428"/>
    </location>
</feature>
<name>A0A1C4WC88_9ACTN</name>
<protein>
    <submittedName>
        <fullName evidence="2">ABC-2 type transport system permease protein</fullName>
    </submittedName>
</protein>
<dbReference type="Proteomes" id="UP000198864">
    <property type="component" value="Unassembled WGS sequence"/>
</dbReference>
<sequence>MSTELTVPGRRGSTLGAIAVPARMRATMLRRSLREHPGPTVAGLVGLLAAVWLIRYALRGDQHTLGLLAGAWVLGWIVLPLLLGGGRGRVRPAHLRLEPIGGVPAAIGLLAASAIGIGPAVSLVALAALPVHAARYGTVAVLVTAGGAVLLWLLGLIGSAIALEVVGHAGGPAGALLTGIFTGTAMGVAGSLWAVFPWVSVLLVAAPEEVVRAMAYVPSAWPVSAASGPTGQGVRLMATLVGIVALCAAAYIMLVRRVIAAGAPFRPRRTTAASPAAAEREWLGWVPAATRAVAGRELRAWMRHPLRVQYLAFAVVYGALLAGLPVLSDVDLLLPWAGPLAVLGAAAMSAGLVGLDGTALWLPLTTPGGERAEVRGRALAWLVLVTPIGVLLTVAGILLAPDIDALPALSTLPALLGAGASVPVWVSLLRVRPVADPRHPTAADNPTDIVSVLVATAAGLLAAAPVLALMIWGPPEAAPLLPLVGLLGGAAAWWGGVWLADERFARRGTTVLAAAGQRSRPPETVLPLTWDAQWYRENKSTAWALGLLTVGWIPVIPQGLMPLAFGIDSGWIVAGHLSGSAHTAVGLAMVGLGVAMLLAGLVLWDRRPQPGGPAQPAPPG</sequence>
<evidence type="ECO:0000313" key="3">
    <source>
        <dbReference type="Proteomes" id="UP000198864"/>
    </source>
</evidence>
<feature type="transmembrane region" description="Helical" evidence="1">
    <location>
        <begin position="38"/>
        <end position="58"/>
    </location>
</feature>
<keyword evidence="1" id="KW-0472">Membrane</keyword>
<feature type="transmembrane region" description="Helical" evidence="1">
    <location>
        <begin position="308"/>
        <end position="328"/>
    </location>
</feature>
<feature type="transmembrane region" description="Helical" evidence="1">
    <location>
        <begin position="449"/>
        <end position="472"/>
    </location>
</feature>
<keyword evidence="1" id="KW-0812">Transmembrane</keyword>
<dbReference type="AlphaFoldDB" id="A0A1C4WC88"/>
<feature type="transmembrane region" description="Helical" evidence="1">
    <location>
        <begin position="236"/>
        <end position="259"/>
    </location>
</feature>
<dbReference type="STRING" id="285676.GA0070561_2575"/>
<evidence type="ECO:0000313" key="2">
    <source>
        <dbReference type="EMBL" id="SCE93857.1"/>
    </source>
</evidence>
<feature type="transmembrane region" description="Helical" evidence="1">
    <location>
        <begin position="340"/>
        <end position="366"/>
    </location>
</feature>
<feature type="transmembrane region" description="Helical" evidence="1">
    <location>
        <begin position="542"/>
        <end position="565"/>
    </location>
</feature>
<keyword evidence="1" id="KW-1133">Transmembrane helix</keyword>
<dbReference type="RefSeq" id="WP_091399260.1">
    <property type="nucleotide sequence ID" value="NZ_FMCR01000002.1"/>
</dbReference>
<dbReference type="EMBL" id="FMCR01000002">
    <property type="protein sequence ID" value="SCE93857.1"/>
    <property type="molecule type" value="Genomic_DNA"/>
</dbReference>
<organism evidence="2 3">
    <name type="scientific">Micromonospora saelicesensis</name>
    <dbReference type="NCBI Taxonomy" id="285676"/>
    <lineage>
        <taxon>Bacteria</taxon>
        <taxon>Bacillati</taxon>
        <taxon>Actinomycetota</taxon>
        <taxon>Actinomycetes</taxon>
        <taxon>Micromonosporales</taxon>
        <taxon>Micromonosporaceae</taxon>
        <taxon>Micromonospora</taxon>
    </lineage>
</organism>
<feature type="transmembrane region" description="Helical" evidence="1">
    <location>
        <begin position="141"/>
        <end position="163"/>
    </location>
</feature>
<feature type="transmembrane region" description="Helical" evidence="1">
    <location>
        <begin position="105"/>
        <end position="129"/>
    </location>
</feature>
<reference evidence="2 3" key="1">
    <citation type="submission" date="2016-06" db="EMBL/GenBank/DDBJ databases">
        <authorList>
            <person name="Kjaerup R.B."/>
            <person name="Dalgaard T.S."/>
            <person name="Juul-Madsen H.R."/>
        </authorList>
    </citation>
    <scope>NUCLEOTIDE SEQUENCE [LARGE SCALE GENOMIC DNA]</scope>
    <source>
        <strain evidence="2 3">DSM 44871</strain>
    </source>
</reference>
<feature type="transmembrane region" description="Helical" evidence="1">
    <location>
        <begin position="64"/>
        <end position="84"/>
    </location>
</feature>
<feature type="transmembrane region" description="Helical" evidence="1">
    <location>
        <begin position="478"/>
        <end position="500"/>
    </location>
</feature>
<feature type="transmembrane region" description="Helical" evidence="1">
    <location>
        <begin position="175"/>
        <end position="196"/>
    </location>
</feature>
<evidence type="ECO:0000256" key="1">
    <source>
        <dbReference type="SAM" id="Phobius"/>
    </source>
</evidence>
<proteinExistence type="predicted"/>
<feature type="transmembrane region" description="Helical" evidence="1">
    <location>
        <begin position="585"/>
        <end position="604"/>
    </location>
</feature>
<accession>A0A1C4WC88</accession>
<feature type="transmembrane region" description="Helical" evidence="1">
    <location>
        <begin position="378"/>
        <end position="400"/>
    </location>
</feature>
<gene>
    <name evidence="2" type="ORF">GA0070561_2575</name>
</gene>